<dbReference type="Pfam" id="PF13589">
    <property type="entry name" value="HATPase_c_3"/>
    <property type="match status" value="1"/>
</dbReference>
<evidence type="ECO:0000313" key="2">
    <source>
        <dbReference type="Proteomes" id="UP000037660"/>
    </source>
</evidence>
<reference evidence="1 2" key="2">
    <citation type="journal article" date="2016" name="Science">
        <title>A bacterium that degrades and assimilates poly(ethylene terephthalate).</title>
        <authorList>
            <person name="Yoshida S."/>
            <person name="Hiraga K."/>
            <person name="Takehana T."/>
            <person name="Taniguchi I."/>
            <person name="Yamaji H."/>
            <person name="Maeda Y."/>
            <person name="Toyohara K."/>
            <person name="Miyamoto K."/>
            <person name="Kimura Y."/>
            <person name="Oda K."/>
        </authorList>
    </citation>
    <scope>NUCLEOTIDE SEQUENCE [LARGE SCALE GENOMIC DNA]</scope>
    <source>
        <strain evidence="2">NBRC 110686 / TISTR 2288 / 201-F6</strain>
    </source>
</reference>
<dbReference type="SUPFAM" id="SSF55874">
    <property type="entry name" value="ATPase domain of HSP90 chaperone/DNA topoisomerase II/histidine kinase"/>
    <property type="match status" value="1"/>
</dbReference>
<dbReference type="OrthoDB" id="9813438at2"/>
<reference evidence="2" key="1">
    <citation type="submission" date="2015-07" db="EMBL/GenBank/DDBJ databases">
        <title>Discovery of a poly(ethylene terephthalate assimilation.</title>
        <authorList>
            <person name="Yoshida S."/>
            <person name="Hiraga K."/>
            <person name="Takehana T."/>
            <person name="Taniguchi I."/>
            <person name="Yamaji H."/>
            <person name="Maeda Y."/>
            <person name="Toyohara K."/>
            <person name="Miyamoto K."/>
            <person name="Kimura Y."/>
            <person name="Oda K."/>
        </authorList>
    </citation>
    <scope>NUCLEOTIDE SEQUENCE [LARGE SCALE GENOMIC DNA]</scope>
    <source>
        <strain evidence="2">NBRC 110686 / TISTR 2288 / 201-F6</strain>
    </source>
</reference>
<dbReference type="AlphaFoldDB" id="A0A0K8NX77"/>
<dbReference type="STRING" id="1547922.ISF6_0444"/>
<dbReference type="RefSeq" id="WP_029133609.1">
    <property type="nucleotide sequence ID" value="NZ_BBYR01000012.1"/>
</dbReference>
<organism evidence="1 2">
    <name type="scientific">Piscinibacter sakaiensis</name>
    <name type="common">Ideonella sakaiensis</name>
    <dbReference type="NCBI Taxonomy" id="1547922"/>
    <lineage>
        <taxon>Bacteria</taxon>
        <taxon>Pseudomonadati</taxon>
        <taxon>Pseudomonadota</taxon>
        <taxon>Betaproteobacteria</taxon>
        <taxon>Burkholderiales</taxon>
        <taxon>Sphaerotilaceae</taxon>
        <taxon>Piscinibacter</taxon>
    </lineage>
</organism>
<dbReference type="InterPro" id="IPR036890">
    <property type="entry name" value="HATPase_C_sf"/>
</dbReference>
<keyword evidence="2" id="KW-1185">Reference proteome</keyword>
<accession>A0A0K8NX77</accession>
<gene>
    <name evidence="1" type="ORF">ISF6_0444</name>
</gene>
<evidence type="ECO:0000313" key="1">
    <source>
        <dbReference type="EMBL" id="GAP34894.1"/>
    </source>
</evidence>
<protein>
    <recommendedName>
        <fullName evidence="3">ATP-binding protein</fullName>
    </recommendedName>
</protein>
<dbReference type="Gene3D" id="3.30.565.10">
    <property type="entry name" value="Histidine kinase-like ATPase, C-terminal domain"/>
    <property type="match status" value="1"/>
</dbReference>
<sequence>MARDRSHPPSAACLSESMRDLGYSLETAIADLIDNSISAGADTIDIICDVSGEHPVMVILDNGRGMTEDELLDAMRHGTGNPRQHRSPKDLGRFGLGLKTASFSQCRSLTVVSTRDGTVCGAEWNLDRIDAADDWILSILDDADIHGLPYVERLGARGTAVIWRELDRLMEDEAGDRRDEIVNEKLEAVGRHLSLVFHRFLSGEIKGHARISLTVNGRPITAFDPFCRKNPATQVLPEEIVRIGEAEVRLQPYVLPHHSRLSASEYDYYQDRSDFISNQGGYVYRNGRLMAWGDWFRLVPKGEATKLARVQIDFPNSLDEAWTIDIKKSRARPPHGVRERLRQIINRITARSVTVHRGRGQKLFQESQAPFWERYADHGGIRFAINEQHPLIASLGTRLSSEDVDLLRVLLDSIAASLPVEMIYSDYSTHPREINQRAVDESQTLERLKSLRKVLYGDGPGDPNAFLQIVRSTHLFDGQIELAEKFISETFA</sequence>
<proteinExistence type="predicted"/>
<comment type="caution">
    <text evidence="1">The sequence shown here is derived from an EMBL/GenBank/DDBJ whole genome shotgun (WGS) entry which is preliminary data.</text>
</comment>
<dbReference type="EMBL" id="BBYR01000012">
    <property type="protein sequence ID" value="GAP34894.1"/>
    <property type="molecule type" value="Genomic_DNA"/>
</dbReference>
<dbReference type="Proteomes" id="UP000037660">
    <property type="component" value="Unassembled WGS sequence"/>
</dbReference>
<evidence type="ECO:0008006" key="3">
    <source>
        <dbReference type="Google" id="ProtNLM"/>
    </source>
</evidence>
<name>A0A0K8NX77_PISS1</name>